<evidence type="ECO:0000313" key="1">
    <source>
        <dbReference type="EMBL" id="GFR89545.1"/>
    </source>
</evidence>
<dbReference type="AlphaFoldDB" id="A0AAV4GWJ1"/>
<accession>A0AAV4GWJ1</accession>
<organism evidence="1 2">
    <name type="scientific">Elysia marginata</name>
    <dbReference type="NCBI Taxonomy" id="1093978"/>
    <lineage>
        <taxon>Eukaryota</taxon>
        <taxon>Metazoa</taxon>
        <taxon>Spiralia</taxon>
        <taxon>Lophotrochozoa</taxon>
        <taxon>Mollusca</taxon>
        <taxon>Gastropoda</taxon>
        <taxon>Heterobranchia</taxon>
        <taxon>Euthyneura</taxon>
        <taxon>Panpulmonata</taxon>
        <taxon>Sacoglossa</taxon>
        <taxon>Placobranchoidea</taxon>
        <taxon>Plakobranchidae</taxon>
        <taxon>Elysia</taxon>
    </lineage>
</organism>
<keyword evidence="2" id="KW-1185">Reference proteome</keyword>
<gene>
    <name evidence="1" type="ORF">ElyMa_004281700</name>
</gene>
<reference evidence="1 2" key="1">
    <citation type="journal article" date="2021" name="Elife">
        <title>Chloroplast acquisition without the gene transfer in kleptoplastic sea slugs, Plakobranchus ocellatus.</title>
        <authorList>
            <person name="Maeda T."/>
            <person name="Takahashi S."/>
            <person name="Yoshida T."/>
            <person name="Shimamura S."/>
            <person name="Takaki Y."/>
            <person name="Nagai Y."/>
            <person name="Toyoda A."/>
            <person name="Suzuki Y."/>
            <person name="Arimoto A."/>
            <person name="Ishii H."/>
            <person name="Satoh N."/>
            <person name="Nishiyama T."/>
            <person name="Hasebe M."/>
            <person name="Maruyama T."/>
            <person name="Minagawa J."/>
            <person name="Obokata J."/>
            <person name="Shigenobu S."/>
        </authorList>
    </citation>
    <scope>NUCLEOTIDE SEQUENCE [LARGE SCALE GENOMIC DNA]</scope>
</reference>
<sequence length="116" mass="12825">MEDSAFKELATSTEGKQAARGVLDTELDRVGGLRQQLTADRTEYFCLHRAETCRMVAVVGWRQNVYGWLLLDQLSGHGSHRMVRTAGARYLAGLGCQIQREVALKGGQRSGKQTLS</sequence>
<proteinExistence type="predicted"/>
<evidence type="ECO:0000313" key="2">
    <source>
        <dbReference type="Proteomes" id="UP000762676"/>
    </source>
</evidence>
<dbReference type="Proteomes" id="UP000762676">
    <property type="component" value="Unassembled WGS sequence"/>
</dbReference>
<comment type="caution">
    <text evidence="1">The sequence shown here is derived from an EMBL/GenBank/DDBJ whole genome shotgun (WGS) entry which is preliminary data.</text>
</comment>
<name>A0AAV4GWJ1_9GAST</name>
<protein>
    <submittedName>
        <fullName evidence="1">Uncharacterized protein</fullName>
    </submittedName>
</protein>
<dbReference type="EMBL" id="BMAT01008630">
    <property type="protein sequence ID" value="GFR89545.1"/>
    <property type="molecule type" value="Genomic_DNA"/>
</dbReference>